<comment type="caution">
    <text evidence="6">The sequence shown here is derived from an EMBL/GenBank/DDBJ whole genome shotgun (WGS) entry which is preliminary data.</text>
</comment>
<dbReference type="InterPro" id="IPR018612">
    <property type="entry name" value="NSRP1_N"/>
</dbReference>
<sequence length="274" mass="31014">MDHNISALLGKVKVKNTSAFGDDSDETDQKPKAYVRKERSTSESEEFQYDEVYETLKKPVQQAPKESRKPKYINKLLESKRLRELERLEQQQERIELQKKVMKKDMGATEVFVSNSYKKHRQEVADKLGKPLNLDSVTEHSSDTNVPETPELTIPASANSTFSRSLQKAIQELITSKLTSDDIEHLIIRNLLGPFRSWSSRSLGFTVLGTGYWLRSTSSMDDRNSWISGFSKRSTIVRASPGGIAVGFEGVQQSKSTSFLKTWSMSTAEKKAQL</sequence>
<evidence type="ECO:0000313" key="7">
    <source>
        <dbReference type="Proteomes" id="UP000788993"/>
    </source>
</evidence>
<proteinExistence type="inferred from homology"/>
<evidence type="ECO:0000256" key="1">
    <source>
        <dbReference type="ARBA" id="ARBA00010126"/>
    </source>
</evidence>
<evidence type="ECO:0000256" key="3">
    <source>
        <dbReference type="SAM" id="Coils"/>
    </source>
</evidence>
<comment type="similarity">
    <text evidence="1">Belongs to the NSRP1 family.</text>
</comment>
<dbReference type="EMBL" id="JAEUBD010001178">
    <property type="protein sequence ID" value="KAH3664555.1"/>
    <property type="molecule type" value="Genomic_DNA"/>
</dbReference>
<organism evidence="6 7">
    <name type="scientific">Ogataea polymorpha</name>
    <dbReference type="NCBI Taxonomy" id="460523"/>
    <lineage>
        <taxon>Eukaryota</taxon>
        <taxon>Fungi</taxon>
        <taxon>Dikarya</taxon>
        <taxon>Ascomycota</taxon>
        <taxon>Saccharomycotina</taxon>
        <taxon>Pichiomycetes</taxon>
        <taxon>Pichiales</taxon>
        <taxon>Pichiaceae</taxon>
        <taxon>Ogataea</taxon>
    </lineage>
</organism>
<evidence type="ECO:0000313" key="6">
    <source>
        <dbReference type="EMBL" id="KAH3664555.1"/>
    </source>
</evidence>
<feature type="coiled-coil region" evidence="3">
    <location>
        <begin position="74"/>
        <end position="105"/>
    </location>
</feature>
<keyword evidence="2 3" id="KW-0175">Coiled coil</keyword>
<evidence type="ECO:0000256" key="2">
    <source>
        <dbReference type="ARBA" id="ARBA00023054"/>
    </source>
</evidence>
<reference evidence="6" key="1">
    <citation type="journal article" date="2021" name="Open Biol.">
        <title>Shared evolutionary footprints suggest mitochondrial oxidative damage underlies multiple complex I losses in fungi.</title>
        <authorList>
            <person name="Schikora-Tamarit M.A."/>
            <person name="Marcet-Houben M."/>
            <person name="Nosek J."/>
            <person name="Gabaldon T."/>
        </authorList>
    </citation>
    <scope>NUCLEOTIDE SEQUENCE</scope>
    <source>
        <strain evidence="6">NCAIM Y.01608</strain>
    </source>
</reference>
<evidence type="ECO:0000259" key="5">
    <source>
        <dbReference type="Pfam" id="PF09745"/>
    </source>
</evidence>
<keyword evidence="7" id="KW-1185">Reference proteome</keyword>
<feature type="compositionally biased region" description="Basic and acidic residues" evidence="4">
    <location>
        <begin position="27"/>
        <end position="42"/>
    </location>
</feature>
<reference evidence="6" key="2">
    <citation type="submission" date="2021-01" db="EMBL/GenBank/DDBJ databases">
        <authorList>
            <person name="Schikora-Tamarit M.A."/>
        </authorList>
    </citation>
    <scope>NUCLEOTIDE SEQUENCE</scope>
    <source>
        <strain evidence="6">NCAIM Y.01608</strain>
    </source>
</reference>
<evidence type="ECO:0000256" key="4">
    <source>
        <dbReference type="SAM" id="MobiDB-lite"/>
    </source>
</evidence>
<dbReference type="AlphaFoldDB" id="A0A9P8P3T9"/>
<protein>
    <recommendedName>
        <fullName evidence="5">Nuclear speckle splicing regulatory protein 1 N-terminal domain-containing protein</fullName>
    </recommendedName>
</protein>
<accession>A0A9P8P3T9</accession>
<feature type="region of interest" description="Disordered" evidence="4">
    <location>
        <begin position="17"/>
        <end position="47"/>
    </location>
</feature>
<feature type="domain" description="Nuclear speckle splicing regulatory protein 1 N-terminal" evidence="5">
    <location>
        <begin position="42"/>
        <end position="126"/>
    </location>
</feature>
<dbReference type="Pfam" id="PF09745">
    <property type="entry name" value="NSRP1_N"/>
    <property type="match status" value="1"/>
</dbReference>
<dbReference type="GO" id="GO:0000381">
    <property type="term" value="P:regulation of alternative mRNA splicing, via spliceosome"/>
    <property type="evidence" value="ECO:0007669"/>
    <property type="project" value="InterPro"/>
</dbReference>
<dbReference type="Proteomes" id="UP000788993">
    <property type="component" value="Unassembled WGS sequence"/>
</dbReference>
<name>A0A9P8P3T9_9ASCO</name>
<gene>
    <name evidence="6" type="ORF">OGATHE_003370</name>
</gene>